<comment type="caution">
    <text evidence="1">The sequence shown here is derived from an EMBL/GenBank/DDBJ whole genome shotgun (WGS) entry which is preliminary data.</text>
</comment>
<reference evidence="1 2" key="1">
    <citation type="submission" date="2021-12" db="EMBL/GenBank/DDBJ databases">
        <title>Mucilaginibacter roseus genome.</title>
        <authorList>
            <person name="Ferreira J.R."/>
            <person name="Newman J.D."/>
        </authorList>
    </citation>
    <scope>NUCLEOTIDE SEQUENCE [LARGE SCALE GENOMIC DNA]</scope>
    <source>
        <strain evidence="1 2">LMG 28454</strain>
    </source>
</reference>
<keyword evidence="2" id="KW-1185">Reference proteome</keyword>
<name>A0ABS8U3U3_9SPHI</name>
<proteinExistence type="predicted"/>
<dbReference type="EMBL" id="JAJPWV010000002">
    <property type="protein sequence ID" value="MCD8740183.1"/>
    <property type="molecule type" value="Genomic_DNA"/>
</dbReference>
<evidence type="ECO:0000313" key="2">
    <source>
        <dbReference type="Proteomes" id="UP001199919"/>
    </source>
</evidence>
<evidence type="ECO:0000313" key="1">
    <source>
        <dbReference type="EMBL" id="MCD8740183.1"/>
    </source>
</evidence>
<protein>
    <recommendedName>
        <fullName evidence="3">HNH endonuclease</fullName>
    </recommendedName>
</protein>
<dbReference type="Proteomes" id="UP001199919">
    <property type="component" value="Unassembled WGS sequence"/>
</dbReference>
<gene>
    <name evidence="1" type="ORF">LT679_06170</name>
</gene>
<dbReference type="Gene3D" id="1.10.30.50">
    <property type="match status" value="1"/>
</dbReference>
<evidence type="ECO:0008006" key="3">
    <source>
        <dbReference type="Google" id="ProtNLM"/>
    </source>
</evidence>
<accession>A0ABS8U3U3</accession>
<organism evidence="1 2">
    <name type="scientific">Mucilaginibacter roseus</name>
    <dbReference type="NCBI Taxonomy" id="1528868"/>
    <lineage>
        <taxon>Bacteria</taxon>
        <taxon>Pseudomonadati</taxon>
        <taxon>Bacteroidota</taxon>
        <taxon>Sphingobacteriia</taxon>
        <taxon>Sphingobacteriales</taxon>
        <taxon>Sphingobacteriaceae</taxon>
        <taxon>Mucilaginibacter</taxon>
    </lineage>
</organism>
<dbReference type="RefSeq" id="WP_232176585.1">
    <property type="nucleotide sequence ID" value="NZ_JAJPWV010000002.1"/>
</dbReference>
<sequence length="125" mass="14733">MNKYRYPKLPVIKRIPYKSVNAVNEQTPVQAVTDFEAPAHGTYGGLLFDERWKSKRAQILLRDQNKCIICKRSEELQVHHRQYHFNKNQNQFSPPWQYPNNLLITLCKSCHQRGHAKFKVPTLSI</sequence>